<dbReference type="InterPro" id="IPR017970">
    <property type="entry name" value="Homeobox_CS"/>
</dbReference>
<dbReference type="InterPro" id="IPR001356">
    <property type="entry name" value="HD"/>
</dbReference>
<feature type="compositionally biased region" description="Polar residues" evidence="8">
    <location>
        <begin position="261"/>
        <end position="275"/>
    </location>
</feature>
<organism evidence="10">
    <name type="scientific">Antalis entalis</name>
    <dbReference type="NCBI Taxonomy" id="211836"/>
    <lineage>
        <taxon>Eukaryota</taxon>
        <taxon>Metazoa</taxon>
        <taxon>Spiralia</taxon>
        <taxon>Lophotrochozoa</taxon>
        <taxon>Mollusca</taxon>
        <taxon>Scaphopoda</taxon>
        <taxon>Dentaliida</taxon>
        <taxon>Dentaliidae</taxon>
        <taxon>Antalis</taxon>
    </lineage>
</organism>
<evidence type="ECO:0000256" key="5">
    <source>
        <dbReference type="ARBA" id="ARBA00023242"/>
    </source>
</evidence>
<comment type="subcellular location">
    <subcellularLocation>
        <location evidence="1 6 7">Nucleus</location>
    </subcellularLocation>
</comment>
<dbReference type="PRINTS" id="PR00024">
    <property type="entry name" value="HOMEOBOX"/>
</dbReference>
<dbReference type="CDD" id="cd00086">
    <property type="entry name" value="homeodomain"/>
    <property type="match status" value="1"/>
</dbReference>
<gene>
    <name evidence="10" type="primary">Cdx</name>
</gene>
<dbReference type="SMART" id="SM00389">
    <property type="entry name" value="HOX"/>
    <property type="match status" value="1"/>
</dbReference>
<evidence type="ECO:0000256" key="4">
    <source>
        <dbReference type="ARBA" id="ARBA00023155"/>
    </source>
</evidence>
<evidence type="ECO:0000256" key="1">
    <source>
        <dbReference type="ARBA" id="ARBA00004123"/>
    </source>
</evidence>
<dbReference type="Pfam" id="PF00046">
    <property type="entry name" value="Homeodomain"/>
    <property type="match status" value="1"/>
</dbReference>
<dbReference type="PANTHER" id="PTHR24332:SF9">
    <property type="entry name" value="HOMEOTIC PROTEIN CAUDAL"/>
    <property type="match status" value="1"/>
</dbReference>
<dbReference type="GO" id="GO:0005634">
    <property type="term" value="C:nucleus"/>
    <property type="evidence" value="ECO:0007669"/>
    <property type="project" value="UniProtKB-SubCell"/>
</dbReference>
<accession>A0A1J0M5L1</accession>
<reference evidence="10" key="1">
    <citation type="journal article" date="2016" name="BMC Genomics">
        <title>Comparative transcriptomics enlarges the toolkit of known developmental genes in mollusks.</title>
        <authorList>
            <person name="De Oliveira A.L."/>
            <person name="Wollesen T."/>
            <person name="Kristof A."/>
            <person name="Scherholz M."/>
            <person name="Redl E."/>
            <person name="Todt C."/>
            <person name="Bleidorn C."/>
            <person name="Wanninger A."/>
        </authorList>
    </citation>
    <scope>NUCLEOTIDE SEQUENCE</scope>
</reference>
<feature type="domain" description="Homeobox" evidence="9">
    <location>
        <begin position="188"/>
        <end position="248"/>
    </location>
</feature>
<proteinExistence type="evidence at transcript level"/>
<feature type="region of interest" description="Disordered" evidence="8">
    <location>
        <begin position="126"/>
        <end position="165"/>
    </location>
</feature>
<reference evidence="10" key="2">
    <citation type="submission" date="2016-06" db="EMBL/GenBank/DDBJ databases">
        <authorList>
            <person name="Kjaerup R.B."/>
            <person name="Dalgaard T.S."/>
            <person name="Juul-Madsen H.R."/>
        </authorList>
    </citation>
    <scope>NUCLEOTIDE SEQUENCE</scope>
</reference>
<dbReference type="SUPFAM" id="SSF46689">
    <property type="entry name" value="Homeodomain-like"/>
    <property type="match status" value="1"/>
</dbReference>
<dbReference type="InterPro" id="IPR020479">
    <property type="entry name" value="HD_metazoa"/>
</dbReference>
<dbReference type="PRINTS" id="PR00031">
    <property type="entry name" value="HTHREPRESSR"/>
</dbReference>
<dbReference type="AlphaFoldDB" id="A0A1J0M5L1"/>
<evidence type="ECO:0000256" key="7">
    <source>
        <dbReference type="RuleBase" id="RU000682"/>
    </source>
</evidence>
<evidence type="ECO:0000256" key="8">
    <source>
        <dbReference type="SAM" id="MobiDB-lite"/>
    </source>
</evidence>
<dbReference type="GO" id="GO:0009887">
    <property type="term" value="P:animal organ morphogenesis"/>
    <property type="evidence" value="ECO:0007669"/>
    <property type="project" value="TreeGrafter"/>
</dbReference>
<feature type="DNA-binding region" description="Homeobox" evidence="6">
    <location>
        <begin position="190"/>
        <end position="249"/>
    </location>
</feature>
<keyword evidence="3 6" id="KW-0238">DNA-binding</keyword>
<dbReference type="InterPro" id="IPR000047">
    <property type="entry name" value="HTH_motif"/>
</dbReference>
<dbReference type="GO" id="GO:0000977">
    <property type="term" value="F:RNA polymerase II transcription regulatory region sequence-specific DNA binding"/>
    <property type="evidence" value="ECO:0007669"/>
    <property type="project" value="TreeGrafter"/>
</dbReference>
<name>A0A1J0M5L1_9MOLL</name>
<keyword evidence="5 6" id="KW-0539">Nucleus</keyword>
<evidence type="ECO:0000256" key="3">
    <source>
        <dbReference type="ARBA" id="ARBA00023125"/>
    </source>
</evidence>
<dbReference type="GO" id="GO:0030154">
    <property type="term" value="P:cell differentiation"/>
    <property type="evidence" value="ECO:0007669"/>
    <property type="project" value="TreeGrafter"/>
</dbReference>
<dbReference type="GO" id="GO:0000981">
    <property type="term" value="F:DNA-binding transcription factor activity, RNA polymerase II-specific"/>
    <property type="evidence" value="ECO:0007669"/>
    <property type="project" value="InterPro"/>
</dbReference>
<keyword evidence="4 6" id="KW-0371">Homeobox</keyword>
<dbReference type="InterPro" id="IPR009057">
    <property type="entry name" value="Homeodomain-like_sf"/>
</dbReference>
<sequence length="353" mass="39626">MVLCQENTNGMYPLPQRHESPPNSVYNYHSYYTNQPAQYTHNQDYNQFGMDSTYQGAWATQGMYSAPTRNAHTSLEDWSNNYCMTSPFINPAMTQSMASYYNRSLPGNCSSLDYVETSPVYPATQHSPTLTALGSSPSDCATPSPSNSSSSISPASSGGKTIRPPYDWMKQKAYQNIPSSAPSNGKTRTKDKYRVVYTDHQRLELEKEFHYSRYITIRRKAELANALNLSERQVKIWFQNRRAKERKVNKKSDVGKMESLSDISPEQPSVHSSPQMDNSLHIPVIQHAQSVHTPVTSLSANPLSSNNIHPFQMKQEISPSLSHSASEQLSPLALPLHQHVMNEELSPQSNCSV</sequence>
<dbReference type="PROSITE" id="PS00027">
    <property type="entry name" value="HOMEOBOX_1"/>
    <property type="match status" value="1"/>
</dbReference>
<evidence type="ECO:0000256" key="6">
    <source>
        <dbReference type="PROSITE-ProRule" id="PRU00108"/>
    </source>
</evidence>
<dbReference type="EMBL" id="KX365098">
    <property type="protein sequence ID" value="APD15661.1"/>
    <property type="molecule type" value="mRNA"/>
</dbReference>
<dbReference type="PROSITE" id="PS50071">
    <property type="entry name" value="HOMEOBOX_2"/>
    <property type="match status" value="1"/>
</dbReference>
<dbReference type="Gene3D" id="1.10.10.60">
    <property type="entry name" value="Homeodomain-like"/>
    <property type="match status" value="1"/>
</dbReference>
<evidence type="ECO:0000259" key="9">
    <source>
        <dbReference type="PROSITE" id="PS50071"/>
    </source>
</evidence>
<dbReference type="FunFam" id="1.10.10.60:FF:000089">
    <property type="entry name" value="Caudal type homeobox 4"/>
    <property type="match status" value="1"/>
</dbReference>
<evidence type="ECO:0000256" key="2">
    <source>
        <dbReference type="ARBA" id="ARBA00010341"/>
    </source>
</evidence>
<evidence type="ECO:0000313" key="10">
    <source>
        <dbReference type="EMBL" id="APD15661.1"/>
    </source>
</evidence>
<comment type="similarity">
    <text evidence="2">Belongs to the Caudal homeobox family.</text>
</comment>
<protein>
    <submittedName>
        <fullName evidence="10">Homeobox parahox cdx</fullName>
    </submittedName>
</protein>
<dbReference type="GO" id="GO:0009948">
    <property type="term" value="P:anterior/posterior axis specification"/>
    <property type="evidence" value="ECO:0007669"/>
    <property type="project" value="TreeGrafter"/>
</dbReference>
<feature type="compositionally biased region" description="Polar residues" evidence="8">
    <location>
        <begin position="126"/>
        <end position="141"/>
    </location>
</feature>
<feature type="region of interest" description="Disordered" evidence="8">
    <location>
        <begin position="245"/>
        <end position="275"/>
    </location>
</feature>
<feature type="compositionally biased region" description="Low complexity" evidence="8">
    <location>
        <begin position="143"/>
        <end position="157"/>
    </location>
</feature>
<dbReference type="InterPro" id="IPR047152">
    <property type="entry name" value="Caudal_homeobox"/>
</dbReference>
<dbReference type="PANTHER" id="PTHR24332">
    <property type="entry name" value="HOMEOBOX PROTEIN CDX"/>
    <property type="match status" value="1"/>
</dbReference>